<dbReference type="EMBL" id="CP008706">
    <property type="protein sequence ID" value="AKA30911.1"/>
    <property type="molecule type" value="Genomic_DNA"/>
</dbReference>
<dbReference type="Proteomes" id="UP000032746">
    <property type="component" value="Chromosome"/>
</dbReference>
<reference evidence="1 2" key="1">
    <citation type="journal article" date="2015" name="J. Bacteriol.">
        <title>Resources for Genetic and Genomic Analysis of Emerging Pathogen Acinetobacter baumannii.</title>
        <authorList>
            <person name="Gallagher L.A."/>
            <person name="Ramage E."/>
            <person name="Weiss E.J."/>
            <person name="Radey M."/>
            <person name="Hayden H.S."/>
            <person name="Held K.G."/>
            <person name="Huse H.K."/>
            <person name="Zurawski D.V."/>
            <person name="Brittnacher M.J."/>
            <person name="Manoil C."/>
        </authorList>
    </citation>
    <scope>NUCLEOTIDE SEQUENCE [LARGE SCALE GENOMIC DNA]</scope>
    <source>
        <strain evidence="1 2">AB5075-UW</strain>
    </source>
</reference>
<accession>A0A0D5YGM3</accession>
<dbReference type="PATRIC" id="fig|470.1345.peg.1124"/>
<gene>
    <name evidence="1" type="ORF">ABUW_1160</name>
</gene>
<evidence type="ECO:0000313" key="2">
    <source>
        <dbReference type="Proteomes" id="UP000032746"/>
    </source>
</evidence>
<sequence length="41" mass="4845">MTCLFDIGYAYQDLKSYKLESLYMTEKALNYNGLGLFYCFI</sequence>
<protein>
    <submittedName>
        <fullName evidence="1">Uncharacterized protein</fullName>
    </submittedName>
</protein>
<name>A0A0D5YGM3_ACIBA</name>
<reference evidence="2" key="2">
    <citation type="submission" date="2015-03" db="EMBL/GenBank/DDBJ databases">
        <authorList>
            <person name="Gallagher L.A."/>
            <person name="Hayden H.S."/>
            <person name="Weiss E.J."/>
            <person name="Hager K.R."/>
            <person name="Ramage E."/>
            <person name="Radey M.R."/>
            <person name="Bydalek R."/>
            <person name="Manoil C."/>
            <person name="Miller S.I."/>
            <person name="Brittnacher M.J."/>
        </authorList>
    </citation>
    <scope>NUCLEOTIDE SEQUENCE [LARGE SCALE GENOMIC DNA]</scope>
    <source>
        <strain evidence="2">AB5075-UW</strain>
    </source>
</reference>
<organism evidence="1 2">
    <name type="scientific">Acinetobacter baumannii</name>
    <dbReference type="NCBI Taxonomy" id="470"/>
    <lineage>
        <taxon>Bacteria</taxon>
        <taxon>Pseudomonadati</taxon>
        <taxon>Pseudomonadota</taxon>
        <taxon>Gammaproteobacteria</taxon>
        <taxon>Moraxellales</taxon>
        <taxon>Moraxellaceae</taxon>
        <taxon>Acinetobacter</taxon>
        <taxon>Acinetobacter calcoaceticus/baumannii complex</taxon>
    </lineage>
</organism>
<proteinExistence type="predicted"/>
<dbReference type="AlphaFoldDB" id="A0A0D5YGM3"/>
<evidence type="ECO:0000313" key="1">
    <source>
        <dbReference type="EMBL" id="AKA30911.1"/>
    </source>
</evidence>